<accession>A0A3L8P842</accession>
<protein>
    <submittedName>
        <fullName evidence="2">Glutamate--cysteine ligase</fullName>
    </submittedName>
</protein>
<evidence type="ECO:0000256" key="1">
    <source>
        <dbReference type="SAM" id="MobiDB-lite"/>
    </source>
</evidence>
<dbReference type="EMBL" id="RDBF01000214">
    <property type="protein sequence ID" value="RLV51405.1"/>
    <property type="molecule type" value="Genomic_DNA"/>
</dbReference>
<proteinExistence type="predicted"/>
<name>A0A3L8P842_9ACTN</name>
<organism evidence="2 3">
    <name type="scientific">Aeromicrobium phragmitis</name>
    <dbReference type="NCBI Taxonomy" id="2478914"/>
    <lineage>
        <taxon>Bacteria</taxon>
        <taxon>Bacillati</taxon>
        <taxon>Actinomycetota</taxon>
        <taxon>Actinomycetes</taxon>
        <taxon>Propionibacteriales</taxon>
        <taxon>Nocardioidaceae</taxon>
        <taxon>Aeromicrobium</taxon>
    </lineage>
</organism>
<feature type="non-terminal residue" evidence="2">
    <location>
        <position position="114"/>
    </location>
</feature>
<dbReference type="AlphaFoldDB" id="A0A3L8P842"/>
<dbReference type="GO" id="GO:0016874">
    <property type="term" value="F:ligase activity"/>
    <property type="evidence" value="ECO:0007669"/>
    <property type="project" value="UniProtKB-KW"/>
</dbReference>
<evidence type="ECO:0000313" key="3">
    <source>
        <dbReference type="Proteomes" id="UP000282515"/>
    </source>
</evidence>
<feature type="non-terminal residue" evidence="2">
    <location>
        <position position="1"/>
    </location>
</feature>
<comment type="caution">
    <text evidence="2">The sequence shown here is derived from an EMBL/GenBank/DDBJ whole genome shotgun (WGS) entry which is preliminary data.</text>
</comment>
<evidence type="ECO:0000313" key="2">
    <source>
        <dbReference type="EMBL" id="RLV51405.1"/>
    </source>
</evidence>
<feature type="region of interest" description="Disordered" evidence="1">
    <location>
        <begin position="94"/>
        <end position="114"/>
    </location>
</feature>
<reference evidence="2 3" key="1">
    <citation type="submission" date="2018-10" db="EMBL/GenBank/DDBJ databases">
        <title>Aeromicrobium sp. 9W16Y-2 whole genome shotgun sequence.</title>
        <authorList>
            <person name="Li F."/>
        </authorList>
    </citation>
    <scope>NUCLEOTIDE SEQUENCE [LARGE SCALE GENOMIC DNA]</scope>
    <source>
        <strain evidence="2 3">9W16Y-2</strain>
    </source>
</reference>
<dbReference type="Proteomes" id="UP000282515">
    <property type="component" value="Unassembled WGS sequence"/>
</dbReference>
<gene>
    <name evidence="2" type="ORF">D9V41_17025</name>
</gene>
<keyword evidence="2" id="KW-0436">Ligase</keyword>
<keyword evidence="3" id="KW-1185">Reference proteome</keyword>
<sequence>RSATSSNAFSGVIPLGDHTIPAGGRLLVGGNSNGTAGASLPEPDVTSGIAFSGSAGGTLALARTTQPLSGDRDGVLSHPQLVDLLGYGSSSTYEGAGQAAGYSRTTALTRDDAL</sequence>